<evidence type="ECO:0000313" key="10">
    <source>
        <dbReference type="Proteomes" id="UP001165160"/>
    </source>
</evidence>
<feature type="compositionally biased region" description="Basic and acidic residues" evidence="7">
    <location>
        <begin position="1621"/>
        <end position="1632"/>
    </location>
</feature>
<feature type="compositionally biased region" description="Low complexity" evidence="7">
    <location>
        <begin position="1608"/>
        <end position="1620"/>
    </location>
</feature>
<evidence type="ECO:0000256" key="5">
    <source>
        <dbReference type="PROSITE-ProRule" id="PRU00259"/>
    </source>
</evidence>
<dbReference type="Gene3D" id="1.25.10.10">
    <property type="entry name" value="Leucine-rich Repeat Variant"/>
    <property type="match status" value="2"/>
</dbReference>
<evidence type="ECO:0000259" key="8">
    <source>
        <dbReference type="PROSITE" id="PS52035"/>
    </source>
</evidence>
<protein>
    <recommendedName>
        <fullName evidence="4">tubulin-glutamate carboxypeptidase</fullName>
        <ecNumber evidence="4">3.4.17.24</ecNumber>
    </recommendedName>
</protein>
<feature type="compositionally biased region" description="Polar residues" evidence="7">
    <location>
        <begin position="782"/>
        <end position="794"/>
    </location>
</feature>
<evidence type="ECO:0000256" key="4">
    <source>
        <dbReference type="ARBA" id="ARBA00026108"/>
    </source>
</evidence>
<dbReference type="PROSITE" id="PS50176">
    <property type="entry name" value="ARM_REPEAT"/>
    <property type="match status" value="1"/>
</dbReference>
<dbReference type="InterPro" id="IPR000225">
    <property type="entry name" value="Armadillo"/>
</dbReference>
<feature type="region of interest" description="Disordered" evidence="7">
    <location>
        <begin position="322"/>
        <end position="341"/>
    </location>
</feature>
<gene>
    <name evidence="9" type="ORF">TrVE_jg2993</name>
</gene>
<feature type="region of interest" description="Disordered" evidence="7">
    <location>
        <begin position="1483"/>
        <end position="1717"/>
    </location>
</feature>
<dbReference type="Gene3D" id="3.40.630.10">
    <property type="entry name" value="Zn peptidases"/>
    <property type="match status" value="1"/>
</dbReference>
<proteinExistence type="inferred from homology"/>
<feature type="compositionally biased region" description="Low complexity" evidence="7">
    <location>
        <begin position="1497"/>
        <end position="1513"/>
    </location>
</feature>
<evidence type="ECO:0000313" key="9">
    <source>
        <dbReference type="EMBL" id="GMI08667.1"/>
    </source>
</evidence>
<evidence type="ECO:0000256" key="7">
    <source>
        <dbReference type="SAM" id="MobiDB-lite"/>
    </source>
</evidence>
<dbReference type="GO" id="GO:0008270">
    <property type="term" value="F:zinc ion binding"/>
    <property type="evidence" value="ECO:0007669"/>
    <property type="project" value="InterPro"/>
</dbReference>
<dbReference type="InterPro" id="IPR011989">
    <property type="entry name" value="ARM-like"/>
</dbReference>
<dbReference type="SMART" id="SM00185">
    <property type="entry name" value="ARM"/>
    <property type="match status" value="4"/>
</dbReference>
<evidence type="ECO:0000256" key="1">
    <source>
        <dbReference type="ARBA" id="ARBA00001947"/>
    </source>
</evidence>
<dbReference type="Pfam" id="PF00246">
    <property type="entry name" value="Peptidase_M14"/>
    <property type="match status" value="1"/>
</dbReference>
<dbReference type="InterPro" id="IPR000834">
    <property type="entry name" value="Peptidase_M14"/>
</dbReference>
<evidence type="ECO:0000256" key="6">
    <source>
        <dbReference type="PROSITE-ProRule" id="PRU01379"/>
    </source>
</evidence>
<comment type="caution">
    <text evidence="9">The sequence shown here is derived from an EMBL/GenBank/DDBJ whole genome shotgun (WGS) entry which is preliminary data.</text>
</comment>
<dbReference type="InterPro" id="IPR050821">
    <property type="entry name" value="Cytosolic_carboxypeptidase"/>
</dbReference>
<feature type="domain" description="Peptidase M14" evidence="8">
    <location>
        <begin position="1071"/>
        <end position="1359"/>
    </location>
</feature>
<dbReference type="EMBL" id="BRXX01000385">
    <property type="protein sequence ID" value="GMI08667.1"/>
    <property type="molecule type" value="Genomic_DNA"/>
</dbReference>
<evidence type="ECO:0000256" key="2">
    <source>
        <dbReference type="ARBA" id="ARBA00005988"/>
    </source>
</evidence>
<dbReference type="PROSITE" id="PS52035">
    <property type="entry name" value="PEPTIDASE_M14"/>
    <property type="match status" value="1"/>
</dbReference>
<feature type="compositionally biased region" description="Basic and acidic residues" evidence="7">
    <location>
        <begin position="1543"/>
        <end position="1560"/>
    </location>
</feature>
<comment type="catalytic activity">
    <reaction evidence="3">
        <text>C-terminal L-alpha-aminoacyl-L-glutamyl-L-glutamyl-[tubulin] + H2O = C-terminal L-alpha-aminoacyl-L-glutamyl-[tubulin] + L-glutamate</text>
        <dbReference type="Rhea" id="RHEA:63792"/>
        <dbReference type="Rhea" id="RHEA-COMP:16435"/>
        <dbReference type="Rhea" id="RHEA-COMP:16436"/>
        <dbReference type="ChEBI" id="CHEBI:15377"/>
        <dbReference type="ChEBI" id="CHEBI:29985"/>
        <dbReference type="ChEBI" id="CHEBI:149555"/>
        <dbReference type="ChEBI" id="CHEBI:149556"/>
        <dbReference type="EC" id="3.4.17.24"/>
    </reaction>
    <physiologicalReaction direction="left-to-right" evidence="3">
        <dbReference type="Rhea" id="RHEA:63793"/>
    </physiologicalReaction>
</comment>
<reference evidence="10" key="1">
    <citation type="journal article" date="2023" name="Commun. Biol.">
        <title>Genome analysis of Parmales, the sister group of diatoms, reveals the evolutionary specialization of diatoms from phago-mixotrophs to photoautotrophs.</title>
        <authorList>
            <person name="Ban H."/>
            <person name="Sato S."/>
            <person name="Yoshikawa S."/>
            <person name="Yamada K."/>
            <person name="Nakamura Y."/>
            <person name="Ichinomiya M."/>
            <person name="Sato N."/>
            <person name="Blanc-Mathieu R."/>
            <person name="Endo H."/>
            <person name="Kuwata A."/>
            <person name="Ogata H."/>
        </authorList>
    </citation>
    <scope>NUCLEOTIDE SEQUENCE [LARGE SCALE GENOMIC DNA]</scope>
    <source>
        <strain evidence="10">NIES 3699</strain>
    </source>
</reference>
<dbReference type="PANTHER" id="PTHR12756:SF11">
    <property type="entry name" value="CYTOSOLIC CARBOXYPEPTIDASE 1"/>
    <property type="match status" value="1"/>
</dbReference>
<feature type="region of interest" description="Disordered" evidence="7">
    <location>
        <begin position="1405"/>
        <end position="1454"/>
    </location>
</feature>
<feature type="region of interest" description="Disordered" evidence="7">
    <location>
        <begin position="731"/>
        <end position="794"/>
    </location>
</feature>
<accession>A0A9W7CI58</accession>
<organism evidence="9 10">
    <name type="scientific">Triparma verrucosa</name>
    <dbReference type="NCBI Taxonomy" id="1606542"/>
    <lineage>
        <taxon>Eukaryota</taxon>
        <taxon>Sar</taxon>
        <taxon>Stramenopiles</taxon>
        <taxon>Ochrophyta</taxon>
        <taxon>Bolidophyceae</taxon>
        <taxon>Parmales</taxon>
        <taxon>Triparmaceae</taxon>
        <taxon>Triparma</taxon>
    </lineage>
</organism>
<feature type="compositionally biased region" description="Polar residues" evidence="7">
    <location>
        <begin position="1574"/>
        <end position="1601"/>
    </location>
</feature>
<dbReference type="SUPFAM" id="SSF48371">
    <property type="entry name" value="ARM repeat"/>
    <property type="match status" value="1"/>
</dbReference>
<dbReference type="InterPro" id="IPR016024">
    <property type="entry name" value="ARM-type_fold"/>
</dbReference>
<dbReference type="Gene3D" id="2.60.40.3120">
    <property type="match status" value="1"/>
</dbReference>
<feature type="compositionally biased region" description="Basic and acidic residues" evidence="7">
    <location>
        <begin position="733"/>
        <end position="755"/>
    </location>
</feature>
<feature type="region of interest" description="Disordered" evidence="7">
    <location>
        <begin position="627"/>
        <end position="670"/>
    </location>
</feature>
<dbReference type="Proteomes" id="UP001165160">
    <property type="component" value="Unassembled WGS sequence"/>
</dbReference>
<feature type="active site" description="Proton donor/acceptor" evidence="6">
    <location>
        <position position="1323"/>
    </location>
</feature>
<evidence type="ECO:0000256" key="3">
    <source>
        <dbReference type="ARBA" id="ARBA00024524"/>
    </source>
</evidence>
<dbReference type="EC" id="3.4.17.24" evidence="4"/>
<feature type="compositionally biased region" description="Low complexity" evidence="7">
    <location>
        <begin position="1702"/>
        <end position="1717"/>
    </location>
</feature>
<feature type="compositionally biased region" description="Gly residues" evidence="7">
    <location>
        <begin position="1665"/>
        <end position="1685"/>
    </location>
</feature>
<comment type="cofactor">
    <cofactor evidence="1">
        <name>Zn(2+)</name>
        <dbReference type="ChEBI" id="CHEBI:29105"/>
    </cofactor>
</comment>
<dbReference type="GO" id="GO:0006508">
    <property type="term" value="P:proteolysis"/>
    <property type="evidence" value="ECO:0007669"/>
    <property type="project" value="InterPro"/>
</dbReference>
<comment type="similarity">
    <text evidence="2 6">Belongs to the peptidase M14 family.</text>
</comment>
<feature type="repeat" description="ARM" evidence="5">
    <location>
        <begin position="94"/>
        <end position="138"/>
    </location>
</feature>
<sequence>MSHNHSSSRVHEILQRMQENMSHVDSLKTCCGVLAILSRDEANKLLIARDGIRLLTTVMNTHISNPGLQEAACDLIWSLAFNNNLVKEVIGRQGGIPVIIKGMRLHASCADFLKSSCGALSNMCQNTHNQSLIAAHGGIGCILEALKRHKSNSILLPFIFDALASLIVGNERNSREVSETGAITLILESIREHCSKGELVKSGCHALAILSDSQGQGAKISAADGVKVLLPTLRAHPNHLDLHRVAAVVLLRMLQESPVAREIAELGGVPLMLCVLKEQQHEVETVAAACHILYSITHPDAVGNVNNTVDIEGQLITPAEYDKDGKKSLTPKKETSSEQHAARKSIINNLSAVIAVIQKHGQRKDIVRACVRSMVNLSRFRALLAWIDASESIGPILAAAALHSQARDITDSCATLLKGLSRRVRGRPGARLGVVGVGDSTLEKAVSGLLSCLKARPNDMELVSGIFATLTSTLVTVDKSKGSGSNSNQPSINDQWEKDAARVTLVWASMLVRDLPQQKKRDSDPPTLVVTQAKKKGDSKDGESLFWSDERAGCVYQMAKFLRTLVQMRKISHDVVGTSSRLRSSFFSSSSGGGSGSSKVSTGILDVVAAKDVATNLYESLPVPAQGKGTAVKVEEEGSGAAGKSNGSKGGQGQDTAEKVKEGPDGGSAKLPAVQVWNELESLLNCLIPATQEVEISEAAAAAAKNAQFKTPISVPPPSSKNDSIAATLLTDASKKGSEKEKGNDESKGGEEKSQRSASSERGNRKGSTKGSKSPTRKMKNKSSSPKRTPKAASTQNYLFTKIKCTCDHGTGSGLFQSRSRPVHPLHDSSAPLRCLHQFSPSELEMIHTGRNHEVQTDSINDRDTDDQNPPPGLLLCYKGGSAAGLGIQSREMTRFPYTVGDNYRYETTYSHSLSFDACFESGNLMYAYQRGPAEYDLFVRPDVHSAAGHMQWYYFAVANTHTAKQVQQQEENPDHPCVSRVKFNICNMQKNDSLFNQGMRPVIYSAKDGKGENPKGWVRTGVPGTISYYQNKWKRLDMLTGSDSGNNYFTLSFTVDFHNANDTYLLAHSYPYTYSDYKVHLSSLLSSPRTSRHMRRKLLCKSLGGHDCDLVTIADFASMENKETGAFGVEETHLISQAAGKRKCIVLSARVHPGEVGASWMMKGVLDFLTSESEQAALLRSIFVFKIIPMLNPDGVIFGNNRTSLSGVDLNRTWKRPVKSEHPTIWNWKSQIRDLKNTYDVVMFVDLHGHSRKMNTFMYGCDDKRKPKPTVRVFPKLLSWNQYGRKYVSFADCNFQVKKGRDGTGRVVVSKELGIQNAYTMEATFCGADFGPLKDVHFNTSHLAESGRALIDTLLDYYMPNPMQREKAANLLKQASERKAARDRSERMAAARAAMQQVRAEQGSFLGQKGKGEKEGGADGGGGVGGGGGGGADSLEKEMDKGSGMTPTTQKGSSAKVNGFMIESGRRSSTSSLQAGTISSAASGQTAGFSGRMRPFNGNSFNNDDNNRSNFSAKRGGISVISNGFMQPKRDVERPSNSAGGIERHSDSLTRRDHYRSSRDSNSASLSVLPTREFQNPKTGTANTQSWLLSTLSRDTQAISDQRKRGTSPSFSTSPSSLSDLHRASPADRHRNVIQPKTSGVGKDMEAGMQGTAFSTRNRPRVSIGGGVGGAGGGGGGGGGGGNGMDSLLPRVGSAQSANDLGTLQSGLLGSNGLQL</sequence>
<keyword evidence="10" id="KW-1185">Reference proteome</keyword>
<name>A0A9W7CI58_9STRA</name>
<dbReference type="SUPFAM" id="SSF53187">
    <property type="entry name" value="Zn-dependent exopeptidases"/>
    <property type="match status" value="1"/>
</dbReference>
<dbReference type="PANTHER" id="PTHR12756">
    <property type="entry name" value="CYTOSOLIC CARBOXYPEPTIDASE"/>
    <property type="match status" value="1"/>
</dbReference>
<dbReference type="GO" id="GO:0004181">
    <property type="term" value="F:metallocarboxypeptidase activity"/>
    <property type="evidence" value="ECO:0007669"/>
    <property type="project" value="InterPro"/>
</dbReference>
<feature type="compositionally biased region" description="Gly residues" evidence="7">
    <location>
        <begin position="1419"/>
        <end position="1433"/>
    </location>
</feature>
<feature type="region of interest" description="Disordered" evidence="7">
    <location>
        <begin position="517"/>
        <end position="542"/>
    </location>
</feature>